<dbReference type="Pfam" id="PF00106">
    <property type="entry name" value="adh_short"/>
    <property type="match status" value="1"/>
</dbReference>
<dbReference type="EMBL" id="HBHW01020265">
    <property type="protein sequence ID" value="CAE0047756.1"/>
    <property type="molecule type" value="Transcribed_RNA"/>
</dbReference>
<sequence>MTKTKEWSTDQIEDQSGKVVIVTGGNAGMGFQMVKALALKHAHVIIASRSEEKGLAAVAEIRKLMPDAKVDFMKVDLSSFKSIKEFVSAYQEKKLPLHLLINNAGVADTPHSKTVDGYEVTIGVNHLGPFLLTVLLLDTLKKSAPARVVTLSSISAGDVKELHLDDFTAFAKSDITNYDTYGVSKMYNLLFSVHLDKVLEGTGVHSFSVHPGFVKTDMMGKMETSMSSIMKRILVKFLGQSPEMGATSALYCGTTAEVIEKGANYMYGSNKYLQGNTIPNELSGISPLITQENMEKLWDKTKAEVGV</sequence>
<reference evidence="2" key="1">
    <citation type="submission" date="2021-01" db="EMBL/GenBank/DDBJ databases">
        <authorList>
            <person name="Corre E."/>
            <person name="Pelletier E."/>
            <person name="Niang G."/>
            <person name="Scheremetjew M."/>
            <person name="Finn R."/>
            <person name="Kale V."/>
            <person name="Holt S."/>
            <person name="Cochrane G."/>
            <person name="Meng A."/>
            <person name="Brown T."/>
            <person name="Cohen L."/>
        </authorList>
    </citation>
    <scope>NUCLEOTIDE SEQUENCE</scope>
    <source>
        <strain evidence="2">CCMP 769</strain>
    </source>
</reference>
<evidence type="ECO:0000256" key="1">
    <source>
        <dbReference type="ARBA" id="ARBA00023002"/>
    </source>
</evidence>
<organism evidence="2">
    <name type="scientific">Rhodosorus marinus</name>
    <dbReference type="NCBI Taxonomy" id="101924"/>
    <lineage>
        <taxon>Eukaryota</taxon>
        <taxon>Rhodophyta</taxon>
        <taxon>Stylonematophyceae</taxon>
        <taxon>Stylonematales</taxon>
        <taxon>Stylonemataceae</taxon>
        <taxon>Rhodosorus</taxon>
    </lineage>
</organism>
<dbReference type="PRINTS" id="PR00081">
    <property type="entry name" value="GDHRDH"/>
</dbReference>
<dbReference type="AlphaFoldDB" id="A0A7S2ZQD8"/>
<dbReference type="InterPro" id="IPR036291">
    <property type="entry name" value="NAD(P)-bd_dom_sf"/>
</dbReference>
<name>A0A7S2ZQD8_9RHOD</name>
<evidence type="ECO:0000313" key="2">
    <source>
        <dbReference type="EMBL" id="CAE0047756.1"/>
    </source>
</evidence>
<keyword evidence="1" id="KW-0560">Oxidoreductase</keyword>
<dbReference type="SUPFAM" id="SSF51735">
    <property type="entry name" value="NAD(P)-binding Rossmann-fold domains"/>
    <property type="match status" value="1"/>
</dbReference>
<dbReference type="Gene3D" id="3.40.50.720">
    <property type="entry name" value="NAD(P)-binding Rossmann-like Domain"/>
    <property type="match status" value="1"/>
</dbReference>
<evidence type="ECO:0008006" key="3">
    <source>
        <dbReference type="Google" id="ProtNLM"/>
    </source>
</evidence>
<dbReference type="GO" id="GO:0016491">
    <property type="term" value="F:oxidoreductase activity"/>
    <property type="evidence" value="ECO:0007669"/>
    <property type="project" value="UniProtKB-KW"/>
</dbReference>
<accession>A0A7S2ZQD8</accession>
<gene>
    <name evidence="2" type="ORF">RMAR00112_LOCUS15737</name>
</gene>
<dbReference type="InterPro" id="IPR002347">
    <property type="entry name" value="SDR_fam"/>
</dbReference>
<dbReference type="PANTHER" id="PTHR43157:SF31">
    <property type="entry name" value="PHOSPHATIDYLINOSITOL-GLYCAN BIOSYNTHESIS CLASS F PROTEIN"/>
    <property type="match status" value="1"/>
</dbReference>
<proteinExistence type="predicted"/>
<dbReference type="PANTHER" id="PTHR43157">
    <property type="entry name" value="PHOSPHATIDYLINOSITOL-GLYCAN BIOSYNTHESIS CLASS F PROTEIN-RELATED"/>
    <property type="match status" value="1"/>
</dbReference>
<protein>
    <recommendedName>
        <fullName evidence="3">Protochlorophyllide reductase</fullName>
    </recommendedName>
</protein>